<dbReference type="Gene3D" id="1.10.10.10">
    <property type="entry name" value="Winged helix-like DNA-binding domain superfamily/Winged helix DNA-binding domain"/>
    <property type="match status" value="1"/>
</dbReference>
<dbReference type="GO" id="GO:0006950">
    <property type="term" value="P:response to stress"/>
    <property type="evidence" value="ECO:0007669"/>
    <property type="project" value="TreeGrafter"/>
</dbReference>
<protein>
    <recommendedName>
        <fullName evidence="1">HTH marR-type domain-containing protein</fullName>
    </recommendedName>
</protein>
<dbReference type="Pfam" id="PF12802">
    <property type="entry name" value="MarR_2"/>
    <property type="match status" value="1"/>
</dbReference>
<gene>
    <name evidence="2" type="ORF">Sya03_38870</name>
</gene>
<dbReference type="GO" id="GO:0003700">
    <property type="term" value="F:DNA-binding transcription factor activity"/>
    <property type="evidence" value="ECO:0007669"/>
    <property type="project" value="InterPro"/>
</dbReference>
<dbReference type="SMART" id="SM00347">
    <property type="entry name" value="HTH_MARR"/>
    <property type="match status" value="1"/>
</dbReference>
<dbReference type="InterPro" id="IPR000835">
    <property type="entry name" value="HTH_MarR-typ"/>
</dbReference>
<dbReference type="SUPFAM" id="SSF46785">
    <property type="entry name" value="Winged helix' DNA-binding domain"/>
    <property type="match status" value="1"/>
</dbReference>
<evidence type="ECO:0000313" key="2">
    <source>
        <dbReference type="EMBL" id="GIJ04535.1"/>
    </source>
</evidence>
<proteinExistence type="predicted"/>
<dbReference type="PANTHER" id="PTHR33164">
    <property type="entry name" value="TRANSCRIPTIONAL REGULATOR, MARR FAMILY"/>
    <property type="match status" value="1"/>
</dbReference>
<dbReference type="PANTHER" id="PTHR33164:SF106">
    <property type="entry name" value="TRANSCRIPTIONAL REGULATORY PROTEIN"/>
    <property type="match status" value="1"/>
</dbReference>
<reference evidence="2" key="1">
    <citation type="submission" date="2021-01" db="EMBL/GenBank/DDBJ databases">
        <title>Whole genome shotgun sequence of Spirilliplanes yamanashiensis NBRC 15828.</title>
        <authorList>
            <person name="Komaki H."/>
            <person name="Tamura T."/>
        </authorList>
    </citation>
    <scope>NUCLEOTIDE SEQUENCE</scope>
    <source>
        <strain evidence="2">NBRC 15828</strain>
    </source>
</reference>
<dbReference type="EMBL" id="BOOY01000028">
    <property type="protein sequence ID" value="GIJ04535.1"/>
    <property type="molecule type" value="Genomic_DNA"/>
</dbReference>
<dbReference type="PROSITE" id="PS50995">
    <property type="entry name" value="HTH_MARR_2"/>
    <property type="match status" value="1"/>
</dbReference>
<name>A0A8J3YAQ2_9ACTN</name>
<evidence type="ECO:0000313" key="3">
    <source>
        <dbReference type="Proteomes" id="UP000652013"/>
    </source>
</evidence>
<dbReference type="InterPro" id="IPR036390">
    <property type="entry name" value="WH_DNA-bd_sf"/>
</dbReference>
<keyword evidence="3" id="KW-1185">Reference proteome</keyword>
<accession>A0A8J3YAQ2</accession>
<dbReference type="AlphaFoldDB" id="A0A8J3YAQ2"/>
<comment type="caution">
    <text evidence="2">The sequence shown here is derived from an EMBL/GenBank/DDBJ whole genome shotgun (WGS) entry which is preliminary data.</text>
</comment>
<feature type="domain" description="HTH marR-type" evidence="1">
    <location>
        <begin position="12"/>
        <end position="152"/>
    </location>
</feature>
<organism evidence="2 3">
    <name type="scientific">Spirilliplanes yamanashiensis</name>
    <dbReference type="NCBI Taxonomy" id="42233"/>
    <lineage>
        <taxon>Bacteria</taxon>
        <taxon>Bacillati</taxon>
        <taxon>Actinomycetota</taxon>
        <taxon>Actinomycetes</taxon>
        <taxon>Micromonosporales</taxon>
        <taxon>Micromonosporaceae</taxon>
        <taxon>Spirilliplanes</taxon>
    </lineage>
</organism>
<dbReference type="InterPro" id="IPR036388">
    <property type="entry name" value="WH-like_DNA-bd_sf"/>
</dbReference>
<dbReference type="InterPro" id="IPR039422">
    <property type="entry name" value="MarR/SlyA-like"/>
</dbReference>
<dbReference type="Proteomes" id="UP000652013">
    <property type="component" value="Unassembled WGS sequence"/>
</dbReference>
<sequence length="163" mass="18245">MQAVYAPRDTPRRKLQREIIERMRWYVVQSEHVAHAFARRHGLHPTDMAALIAVMDAEAGGAPLTAGALAARLRLSSAATTAVVDRLERAGHLTRDRSRTDRRRVELRYAEPAMALAAAFFRPLGERTDHIMAGFDEAELAVVLRFVDAMAHTVEAYRGDLEQ</sequence>
<evidence type="ECO:0000259" key="1">
    <source>
        <dbReference type="PROSITE" id="PS50995"/>
    </source>
</evidence>